<dbReference type="AlphaFoldDB" id="A0A9N9R4N0"/>
<evidence type="ECO:0000313" key="4">
    <source>
        <dbReference type="EMBL" id="CAG9789988.1"/>
    </source>
</evidence>
<keyword evidence="3" id="KW-0812">Transmembrane</keyword>
<feature type="compositionally biased region" description="Gly residues" evidence="2">
    <location>
        <begin position="26"/>
        <end position="40"/>
    </location>
</feature>
<proteinExistence type="predicted"/>
<name>A0A9N9R4N0_9NEOP</name>
<reference evidence="4" key="2">
    <citation type="submission" date="2022-10" db="EMBL/GenBank/DDBJ databases">
        <authorList>
            <consortium name="ENA_rothamsted_submissions"/>
            <consortium name="culmorum"/>
            <person name="King R."/>
        </authorList>
    </citation>
    <scope>NUCLEOTIDE SEQUENCE</scope>
</reference>
<dbReference type="EMBL" id="OU893351">
    <property type="protein sequence ID" value="CAG9789988.1"/>
    <property type="molecule type" value="Genomic_DNA"/>
</dbReference>
<evidence type="ECO:0000256" key="2">
    <source>
        <dbReference type="SAM" id="MobiDB-lite"/>
    </source>
</evidence>
<dbReference type="OrthoDB" id="7378216at2759"/>
<evidence type="ECO:0000313" key="5">
    <source>
        <dbReference type="Proteomes" id="UP001153714"/>
    </source>
</evidence>
<keyword evidence="5" id="KW-1185">Reference proteome</keyword>
<feature type="coiled-coil region" evidence="1">
    <location>
        <begin position="74"/>
        <end position="115"/>
    </location>
</feature>
<accession>A0A9N9R4N0</accession>
<sequence>MTEELEYLKHASARGGVVPPSSPPGSGAGVAVGAGGGGGWRNRRSQKLDKMEILTLQSSLHSEIQAKQAVGEELSRTRAELLASQRELVEVRQRLESLSRDMKHKEQHIRDMQARLDQHAPHQPGNSSRSWRWSSPYMPLFIGVTSCLWGVAILVYHQIYD</sequence>
<evidence type="ECO:0000256" key="3">
    <source>
        <dbReference type="SAM" id="Phobius"/>
    </source>
</evidence>
<organism evidence="4 5">
    <name type="scientific">Diatraea saccharalis</name>
    <name type="common">sugarcane borer</name>
    <dbReference type="NCBI Taxonomy" id="40085"/>
    <lineage>
        <taxon>Eukaryota</taxon>
        <taxon>Metazoa</taxon>
        <taxon>Ecdysozoa</taxon>
        <taxon>Arthropoda</taxon>
        <taxon>Hexapoda</taxon>
        <taxon>Insecta</taxon>
        <taxon>Pterygota</taxon>
        <taxon>Neoptera</taxon>
        <taxon>Endopterygota</taxon>
        <taxon>Lepidoptera</taxon>
        <taxon>Glossata</taxon>
        <taxon>Ditrysia</taxon>
        <taxon>Pyraloidea</taxon>
        <taxon>Crambidae</taxon>
        <taxon>Crambinae</taxon>
        <taxon>Diatraea</taxon>
    </lineage>
</organism>
<feature type="region of interest" description="Disordered" evidence="2">
    <location>
        <begin position="1"/>
        <end position="43"/>
    </location>
</feature>
<dbReference type="Proteomes" id="UP001153714">
    <property type="component" value="Chromosome 20"/>
</dbReference>
<protein>
    <submittedName>
        <fullName evidence="4">Uncharacterized protein</fullName>
    </submittedName>
</protein>
<keyword evidence="3" id="KW-1133">Transmembrane helix</keyword>
<keyword evidence="3" id="KW-0472">Membrane</keyword>
<evidence type="ECO:0000256" key="1">
    <source>
        <dbReference type="SAM" id="Coils"/>
    </source>
</evidence>
<dbReference type="Gene3D" id="1.20.5.340">
    <property type="match status" value="1"/>
</dbReference>
<gene>
    <name evidence="4" type="ORF">DIATSA_LOCUS7680</name>
</gene>
<feature type="transmembrane region" description="Helical" evidence="3">
    <location>
        <begin position="137"/>
        <end position="159"/>
    </location>
</feature>
<keyword evidence="1" id="KW-0175">Coiled coil</keyword>
<reference evidence="4" key="1">
    <citation type="submission" date="2021-12" db="EMBL/GenBank/DDBJ databases">
        <authorList>
            <person name="King R."/>
        </authorList>
    </citation>
    <scope>NUCLEOTIDE SEQUENCE</scope>
</reference>